<dbReference type="AlphaFoldDB" id="A0AA86T4L1"/>
<dbReference type="KEGG" id="nti:DNFV4_02403"/>
<organism evidence="2 3">
    <name type="scientific">Nitrospira tepida</name>
    <dbReference type="NCBI Taxonomy" id="2973512"/>
    <lineage>
        <taxon>Bacteria</taxon>
        <taxon>Pseudomonadati</taxon>
        <taxon>Nitrospirota</taxon>
        <taxon>Nitrospiria</taxon>
        <taxon>Nitrospirales</taxon>
        <taxon>Nitrospiraceae</taxon>
        <taxon>Nitrospira</taxon>
    </lineage>
</organism>
<evidence type="ECO:0000256" key="1">
    <source>
        <dbReference type="SAM" id="MobiDB-lite"/>
    </source>
</evidence>
<protein>
    <submittedName>
        <fullName evidence="2">Uncharacterized protein</fullName>
    </submittedName>
</protein>
<feature type="region of interest" description="Disordered" evidence="1">
    <location>
        <begin position="44"/>
        <end position="125"/>
    </location>
</feature>
<name>A0AA86T4L1_9BACT</name>
<evidence type="ECO:0000313" key="3">
    <source>
        <dbReference type="Proteomes" id="UP001179121"/>
    </source>
</evidence>
<proteinExistence type="predicted"/>
<gene>
    <name evidence="2" type="ORF">DNFV4_02403</name>
</gene>
<reference evidence="2" key="1">
    <citation type="submission" date="2022-10" db="EMBL/GenBank/DDBJ databases">
        <authorList>
            <person name="Koch H."/>
        </authorList>
    </citation>
    <scope>NUCLEOTIDE SEQUENCE</scope>
    <source>
        <strain evidence="2">DNF</strain>
    </source>
</reference>
<accession>A0AA86T4L1</accession>
<keyword evidence="3" id="KW-1185">Reference proteome</keyword>
<dbReference type="Proteomes" id="UP001179121">
    <property type="component" value="Chromosome"/>
</dbReference>
<sequence>MKMGKMKIGLMGIEERVGMRGCSWVHALTAIGLLAFAFPCGAQVSPAPSPTPAPSTPSLQPALQPVVTGAGGITPSAQPAPAPTVGTTGSSSDRKSFGTVGQGLPGMPGGPPLTSPNGAQDPSSKYMRPLVIGPLFCDPALDIPC</sequence>
<evidence type="ECO:0000313" key="2">
    <source>
        <dbReference type="EMBL" id="CAI4031980.1"/>
    </source>
</evidence>
<dbReference type="EMBL" id="OX365700">
    <property type="protein sequence ID" value="CAI4031980.1"/>
    <property type="molecule type" value="Genomic_DNA"/>
</dbReference>